<feature type="region of interest" description="Disordered" evidence="1">
    <location>
        <begin position="112"/>
        <end position="131"/>
    </location>
</feature>
<dbReference type="Proteomes" id="UP001321542">
    <property type="component" value="Chromosome"/>
</dbReference>
<protein>
    <submittedName>
        <fullName evidence="2">Uncharacterized protein</fullName>
    </submittedName>
</protein>
<accession>A0ABM7F2Q1</accession>
<reference evidence="2 3" key="1">
    <citation type="journal article" date="2010" name="ChemBioChem">
        <title>Cloning and characterization of the biosynthetic gene cluster of 16-membered macrolide antibiotic FD-891: involvement of a dual functional cytochrome P450 monooxygenase catalyzing epoxidation and hydroxylation.</title>
        <authorList>
            <person name="Kudo F."/>
            <person name="Motegi A."/>
            <person name="Mizoue K."/>
            <person name="Eguchi T."/>
        </authorList>
    </citation>
    <scope>NUCLEOTIDE SEQUENCE [LARGE SCALE GENOMIC DNA]</scope>
    <source>
        <strain evidence="2 3">A-8890</strain>
    </source>
</reference>
<evidence type="ECO:0000313" key="3">
    <source>
        <dbReference type="Proteomes" id="UP001321542"/>
    </source>
</evidence>
<sequence>MPFPVGASTITVTGTFPVPVAGAARAGSVVFTPSTVLVDSTQHAIYSGAGTVTLNGSGQLSTTLLCNDDTDVQPTGWRWRVDEQPTGGQRRTYWIDLPSTLGPTVDLSVLAPVSAPGGSGQSLPPSGPAGGALTGSYPNPALAAATIALFDAGGAAAAAQAAAAADATSKVTAHSADTTDVHGIPNTALLETMAGATAKVTTHTGAADPHGDRAYADGQFATITVVNTLTGTVTTLSGTVTALNGFVDDCLGRVAAIENGTAFLAALNVTGNALISGGDLTVKDNAKGYRFRRGGGALDLEATGADLIVSNWSGTGFNGTQRSYDRYSADALNVQHAGKREFVAALYGAVVHVIDPDANRLGFHGKNPVTQQAVTGSRGGNAALASLLTALDTLGLIDDQTTA</sequence>
<organism evidence="2 3">
    <name type="scientific">Streptomyces graminofaciens</name>
    <dbReference type="NCBI Taxonomy" id="68212"/>
    <lineage>
        <taxon>Bacteria</taxon>
        <taxon>Bacillati</taxon>
        <taxon>Actinomycetota</taxon>
        <taxon>Actinomycetes</taxon>
        <taxon>Kitasatosporales</taxon>
        <taxon>Streptomycetaceae</taxon>
        <taxon>Streptomyces</taxon>
    </lineage>
</organism>
<gene>
    <name evidence="2" type="ORF">SGFS_013060</name>
</gene>
<dbReference type="EMBL" id="AP018448">
    <property type="protein sequence ID" value="BBC30012.1"/>
    <property type="molecule type" value="Genomic_DNA"/>
</dbReference>
<evidence type="ECO:0000256" key="1">
    <source>
        <dbReference type="SAM" id="MobiDB-lite"/>
    </source>
</evidence>
<proteinExistence type="predicted"/>
<reference evidence="2 3" key="2">
    <citation type="journal article" date="2023" name="ChemBioChem">
        <title>Acyltransferase Domain Exchange between Two Independent Type I Polyketide Synthases in the Same Producer Strain of Macrolide Antibiotics.</title>
        <authorList>
            <person name="Kudo F."/>
            <person name="Kishikawa K."/>
            <person name="Tsuboi K."/>
            <person name="Kido T."/>
            <person name="Usui T."/>
            <person name="Hashimoto J."/>
            <person name="Shin-Ya K."/>
            <person name="Miyanaga A."/>
            <person name="Eguchi T."/>
        </authorList>
    </citation>
    <scope>NUCLEOTIDE SEQUENCE [LARGE SCALE GENOMIC DNA]</scope>
    <source>
        <strain evidence="2 3">A-8890</strain>
    </source>
</reference>
<dbReference type="RefSeq" id="WP_286248309.1">
    <property type="nucleotide sequence ID" value="NZ_AP018448.1"/>
</dbReference>
<name>A0ABM7F2Q1_9ACTN</name>
<keyword evidence="3" id="KW-1185">Reference proteome</keyword>
<evidence type="ECO:0000313" key="2">
    <source>
        <dbReference type="EMBL" id="BBC30012.1"/>
    </source>
</evidence>